<evidence type="ECO:0000313" key="7">
    <source>
        <dbReference type="Proteomes" id="UP000584824"/>
    </source>
</evidence>
<dbReference type="Pfam" id="PF00496">
    <property type="entry name" value="SBP_bac_5"/>
    <property type="match status" value="1"/>
</dbReference>
<comment type="similarity">
    <text evidence="2">Belongs to the bacterial solute-binding protein 5 family.</text>
</comment>
<dbReference type="AlphaFoldDB" id="A0A7W6K4E8"/>
<dbReference type="RefSeq" id="WP_183794070.1">
    <property type="nucleotide sequence ID" value="NZ_JACIDU010000016.1"/>
</dbReference>
<sequence length="516" mass="55521">MTFPRTLWRAFISSIAIGLPGLAAANTLTVQITADIRSSQPGINRDAGTDSVMLNVVEGLVAAGEKGEIRPMLAKSWSISPDGRTYTFTLREGVKFHNGETMTADDVVFSLQKLIGHPEFSCKTFFDGSRDAKVESIAASGPDTVVITLDRPDAMLLNYMAQSQCGSTGIVHRASFNDDGSWKAPIATGPFTFGEWKRGEGLTLRKFADYSITGDKPDGYGGRKDVLVDAVKYVVVPDTATAVAGLRSGALDVLPYLPPGEAAKLKDDKAFTVVAAPHGGLVTMLFQTGDPLMSNIAMRRAVIAALDTPQIVDAVTYGLGVPNNSLVASGSFYHTAAQDKGYLHDPAAVPALLKAAGYKGEKINILTNRRSAINYDTAVIAQAMLQSAGINADIEVLEWASQLDRFNSGKYQIMAFNYSNRTDPALAYQTVVGSKAKKANAIWDDQEVSALVNTALQEADPARRQAIFDDLHARFLDQVPLVMLANGLDVGVSGPKVKGYRTWQGFARFWGVERSE</sequence>
<dbReference type="PANTHER" id="PTHR30290">
    <property type="entry name" value="PERIPLASMIC BINDING COMPONENT OF ABC TRANSPORTER"/>
    <property type="match status" value="1"/>
</dbReference>
<feature type="chain" id="PRO_5030641509" evidence="4">
    <location>
        <begin position="26"/>
        <end position="516"/>
    </location>
</feature>
<protein>
    <submittedName>
        <fullName evidence="6">Peptide/nickel transport system substrate-binding protein</fullName>
    </submittedName>
</protein>
<dbReference type="PANTHER" id="PTHR30290:SF38">
    <property type="entry name" value="D,D-DIPEPTIDE-BINDING PERIPLASMIC PROTEIN DDPA-RELATED"/>
    <property type="match status" value="1"/>
</dbReference>
<evidence type="ECO:0000256" key="3">
    <source>
        <dbReference type="ARBA" id="ARBA00022729"/>
    </source>
</evidence>
<feature type="domain" description="Solute-binding protein family 5" evidence="5">
    <location>
        <begin position="68"/>
        <end position="437"/>
    </location>
</feature>
<dbReference type="GO" id="GO:1904680">
    <property type="term" value="F:peptide transmembrane transporter activity"/>
    <property type="evidence" value="ECO:0007669"/>
    <property type="project" value="TreeGrafter"/>
</dbReference>
<keyword evidence="7" id="KW-1185">Reference proteome</keyword>
<gene>
    <name evidence="6" type="ORF">GGQ66_003579</name>
</gene>
<comment type="subcellular location">
    <subcellularLocation>
        <location evidence="1">Periplasm</location>
    </subcellularLocation>
</comment>
<dbReference type="Proteomes" id="UP000584824">
    <property type="component" value="Unassembled WGS sequence"/>
</dbReference>
<accession>A0A7W6K4E8</accession>
<evidence type="ECO:0000259" key="5">
    <source>
        <dbReference type="Pfam" id="PF00496"/>
    </source>
</evidence>
<evidence type="ECO:0000256" key="1">
    <source>
        <dbReference type="ARBA" id="ARBA00004418"/>
    </source>
</evidence>
<dbReference type="GO" id="GO:0015833">
    <property type="term" value="P:peptide transport"/>
    <property type="evidence" value="ECO:0007669"/>
    <property type="project" value="TreeGrafter"/>
</dbReference>
<name>A0A7W6K4E8_9HYPH</name>
<dbReference type="Gene3D" id="3.40.190.10">
    <property type="entry name" value="Periplasmic binding protein-like II"/>
    <property type="match status" value="1"/>
</dbReference>
<dbReference type="SUPFAM" id="SSF53850">
    <property type="entry name" value="Periplasmic binding protein-like II"/>
    <property type="match status" value="1"/>
</dbReference>
<dbReference type="InterPro" id="IPR023765">
    <property type="entry name" value="SBP_5_CS"/>
</dbReference>
<comment type="caution">
    <text evidence="6">The sequence shown here is derived from an EMBL/GenBank/DDBJ whole genome shotgun (WGS) entry which is preliminary data.</text>
</comment>
<feature type="signal peptide" evidence="4">
    <location>
        <begin position="1"/>
        <end position="25"/>
    </location>
</feature>
<evidence type="ECO:0000256" key="4">
    <source>
        <dbReference type="SAM" id="SignalP"/>
    </source>
</evidence>
<reference evidence="6 7" key="1">
    <citation type="submission" date="2020-08" db="EMBL/GenBank/DDBJ databases">
        <title>Genomic Encyclopedia of Type Strains, Phase IV (KMG-IV): sequencing the most valuable type-strain genomes for metagenomic binning, comparative biology and taxonomic classification.</title>
        <authorList>
            <person name="Goeker M."/>
        </authorList>
    </citation>
    <scope>NUCLEOTIDE SEQUENCE [LARGE SCALE GENOMIC DNA]</scope>
    <source>
        <strain evidence="6 7">DSM 26385</strain>
    </source>
</reference>
<evidence type="ECO:0000313" key="6">
    <source>
        <dbReference type="EMBL" id="MBB4104996.1"/>
    </source>
</evidence>
<proteinExistence type="inferred from homology"/>
<dbReference type="PROSITE" id="PS01040">
    <property type="entry name" value="SBP_BACTERIAL_5"/>
    <property type="match status" value="1"/>
</dbReference>
<evidence type="ECO:0000256" key="2">
    <source>
        <dbReference type="ARBA" id="ARBA00005695"/>
    </source>
</evidence>
<dbReference type="InterPro" id="IPR030678">
    <property type="entry name" value="Peptide/Ni-bd"/>
</dbReference>
<organism evidence="6 7">
    <name type="scientific">Allorhizobium borbori</name>
    <dbReference type="NCBI Taxonomy" id="485907"/>
    <lineage>
        <taxon>Bacteria</taxon>
        <taxon>Pseudomonadati</taxon>
        <taxon>Pseudomonadota</taxon>
        <taxon>Alphaproteobacteria</taxon>
        <taxon>Hyphomicrobiales</taxon>
        <taxon>Rhizobiaceae</taxon>
        <taxon>Rhizobium/Agrobacterium group</taxon>
        <taxon>Allorhizobium</taxon>
    </lineage>
</organism>
<dbReference type="GO" id="GO:0030288">
    <property type="term" value="C:outer membrane-bounded periplasmic space"/>
    <property type="evidence" value="ECO:0007669"/>
    <property type="project" value="UniProtKB-ARBA"/>
</dbReference>
<dbReference type="GO" id="GO:0043190">
    <property type="term" value="C:ATP-binding cassette (ABC) transporter complex"/>
    <property type="evidence" value="ECO:0007669"/>
    <property type="project" value="InterPro"/>
</dbReference>
<dbReference type="InterPro" id="IPR000914">
    <property type="entry name" value="SBP_5_dom"/>
</dbReference>
<dbReference type="PIRSF" id="PIRSF002741">
    <property type="entry name" value="MppA"/>
    <property type="match status" value="1"/>
</dbReference>
<dbReference type="Gene3D" id="3.90.76.10">
    <property type="entry name" value="Dipeptide-binding Protein, Domain 1"/>
    <property type="match status" value="1"/>
</dbReference>
<keyword evidence="3 4" id="KW-0732">Signal</keyword>
<dbReference type="EMBL" id="JACIDU010000016">
    <property type="protein sequence ID" value="MBB4104996.1"/>
    <property type="molecule type" value="Genomic_DNA"/>
</dbReference>
<dbReference type="Gene3D" id="3.10.105.10">
    <property type="entry name" value="Dipeptide-binding Protein, Domain 3"/>
    <property type="match status" value="1"/>
</dbReference>
<dbReference type="InterPro" id="IPR039424">
    <property type="entry name" value="SBP_5"/>
</dbReference>